<proteinExistence type="predicted"/>
<comment type="caution">
    <text evidence="2">The sequence shown here is derived from an EMBL/GenBank/DDBJ whole genome shotgun (WGS) entry which is preliminary data.</text>
</comment>
<evidence type="ECO:0000313" key="2">
    <source>
        <dbReference type="EMBL" id="KAA8578502.1"/>
    </source>
</evidence>
<reference evidence="2 3" key="1">
    <citation type="submission" date="2019-08" db="EMBL/GenBank/DDBJ databases">
        <title>A chromosome-level genome assembly, high-density linkage maps, and genome scans reveal the genomic architecture of hybrid incompatibilities underlying speciation via character displacement in darters (Percidae: Etheostominae).</title>
        <authorList>
            <person name="Moran R.L."/>
            <person name="Catchen J.M."/>
            <person name="Fuller R.C."/>
        </authorList>
    </citation>
    <scope>NUCLEOTIDE SEQUENCE [LARGE SCALE GENOMIC DNA]</scope>
    <source>
        <strain evidence="2">EspeVRDwgs_2016</strain>
        <tissue evidence="2">Muscle</tissue>
    </source>
</reference>
<organism evidence="2 3">
    <name type="scientific">Etheostoma spectabile</name>
    <name type="common">orangethroat darter</name>
    <dbReference type="NCBI Taxonomy" id="54343"/>
    <lineage>
        <taxon>Eukaryota</taxon>
        <taxon>Metazoa</taxon>
        <taxon>Chordata</taxon>
        <taxon>Craniata</taxon>
        <taxon>Vertebrata</taxon>
        <taxon>Euteleostomi</taxon>
        <taxon>Actinopterygii</taxon>
        <taxon>Neopterygii</taxon>
        <taxon>Teleostei</taxon>
        <taxon>Neoteleostei</taxon>
        <taxon>Acanthomorphata</taxon>
        <taxon>Eupercaria</taxon>
        <taxon>Perciformes</taxon>
        <taxon>Percoidei</taxon>
        <taxon>Percidae</taxon>
        <taxon>Etheostomatinae</taxon>
        <taxon>Etheostoma</taxon>
    </lineage>
</organism>
<protein>
    <submittedName>
        <fullName evidence="2">Uncharacterized protein</fullName>
    </submittedName>
</protein>
<feature type="region of interest" description="Disordered" evidence="1">
    <location>
        <begin position="76"/>
        <end position="131"/>
    </location>
</feature>
<sequence>MDRNQYLTEANRQLSNTEHYQPIQSGIQPQTQAQLRNIIQTLYNKKFITAKQRDHLLDQTNHALDTSTFYPKSIKIHTPGPFPNQDYVPPSPTMTPSITTCLSPNPNQDVYPNPNPKTTPRPNLTQPQPPT</sequence>
<evidence type="ECO:0000313" key="3">
    <source>
        <dbReference type="Proteomes" id="UP000327493"/>
    </source>
</evidence>
<gene>
    <name evidence="2" type="ORF">FQN60_009164</name>
</gene>
<dbReference type="Proteomes" id="UP000327493">
    <property type="component" value="Unassembled WGS sequence"/>
</dbReference>
<feature type="compositionally biased region" description="Polar residues" evidence="1">
    <location>
        <begin position="101"/>
        <end position="110"/>
    </location>
</feature>
<dbReference type="AlphaFoldDB" id="A0A5J5C9X4"/>
<evidence type="ECO:0000256" key="1">
    <source>
        <dbReference type="SAM" id="MobiDB-lite"/>
    </source>
</evidence>
<accession>A0A5J5C9X4</accession>
<dbReference type="EMBL" id="VOFY01000590">
    <property type="protein sequence ID" value="KAA8578502.1"/>
    <property type="molecule type" value="Genomic_DNA"/>
</dbReference>
<name>A0A5J5C9X4_9PERO</name>
<keyword evidence="3" id="KW-1185">Reference proteome</keyword>